<reference evidence="5 6" key="1">
    <citation type="submission" date="2021-11" db="EMBL/GenBank/DDBJ databases">
        <title>Genomic of Niabella pedocola.</title>
        <authorList>
            <person name="Wu T."/>
        </authorList>
    </citation>
    <scope>NUCLEOTIDE SEQUENCE [LARGE SCALE GENOMIC DNA]</scope>
    <source>
        <strain evidence="5 6">JCM 31011</strain>
    </source>
</reference>
<dbReference type="RefSeq" id="WP_231002545.1">
    <property type="nucleotide sequence ID" value="NZ_JAJNEC010000003.1"/>
</dbReference>
<gene>
    <name evidence="5" type="ORF">LQ567_02630</name>
</gene>
<feature type="site" description="Important for substrate specificity" evidence="4">
    <location>
        <position position="14"/>
    </location>
</feature>
<dbReference type="Proteomes" id="UP001199816">
    <property type="component" value="Unassembled WGS sequence"/>
</dbReference>
<comment type="catalytic activity">
    <reaction evidence="4">
        <text>dTTP + H2O = dTMP + diphosphate + H(+)</text>
        <dbReference type="Rhea" id="RHEA:28534"/>
        <dbReference type="ChEBI" id="CHEBI:15377"/>
        <dbReference type="ChEBI" id="CHEBI:15378"/>
        <dbReference type="ChEBI" id="CHEBI:33019"/>
        <dbReference type="ChEBI" id="CHEBI:37568"/>
        <dbReference type="ChEBI" id="CHEBI:63528"/>
        <dbReference type="EC" id="3.6.1.9"/>
    </reaction>
</comment>
<dbReference type="InterPro" id="IPR029001">
    <property type="entry name" value="ITPase-like_fam"/>
</dbReference>
<evidence type="ECO:0000256" key="2">
    <source>
        <dbReference type="ARBA" id="ARBA00022801"/>
    </source>
</evidence>
<evidence type="ECO:0000313" key="5">
    <source>
        <dbReference type="EMBL" id="MCD2421640.1"/>
    </source>
</evidence>
<dbReference type="Gene3D" id="3.90.950.10">
    <property type="match status" value="1"/>
</dbReference>
<dbReference type="InterPro" id="IPR003697">
    <property type="entry name" value="Maf-like"/>
</dbReference>
<evidence type="ECO:0000256" key="1">
    <source>
        <dbReference type="ARBA" id="ARBA00001968"/>
    </source>
</evidence>
<proteinExistence type="inferred from homology"/>
<keyword evidence="3 4" id="KW-0546">Nucleotide metabolism</keyword>
<dbReference type="NCBIfam" id="TIGR00172">
    <property type="entry name" value="maf"/>
    <property type="match status" value="1"/>
</dbReference>
<feature type="site" description="Important for substrate specificity" evidence="4">
    <location>
        <position position="73"/>
    </location>
</feature>
<keyword evidence="6" id="KW-1185">Reference proteome</keyword>
<dbReference type="PIRSF" id="PIRSF006305">
    <property type="entry name" value="Maf"/>
    <property type="match status" value="1"/>
</dbReference>
<dbReference type="SUPFAM" id="SSF52972">
    <property type="entry name" value="ITPase-like"/>
    <property type="match status" value="1"/>
</dbReference>
<dbReference type="Pfam" id="PF02545">
    <property type="entry name" value="Maf"/>
    <property type="match status" value="1"/>
</dbReference>
<feature type="site" description="Important for substrate specificity" evidence="4">
    <location>
        <position position="155"/>
    </location>
</feature>
<comment type="caution">
    <text evidence="4">Lacks conserved residue(s) required for the propagation of feature annotation.</text>
</comment>
<comment type="catalytic activity">
    <reaction evidence="4">
        <text>UTP + H2O = UMP + diphosphate + H(+)</text>
        <dbReference type="Rhea" id="RHEA:29395"/>
        <dbReference type="ChEBI" id="CHEBI:15377"/>
        <dbReference type="ChEBI" id="CHEBI:15378"/>
        <dbReference type="ChEBI" id="CHEBI:33019"/>
        <dbReference type="ChEBI" id="CHEBI:46398"/>
        <dbReference type="ChEBI" id="CHEBI:57865"/>
        <dbReference type="EC" id="3.6.1.9"/>
    </reaction>
</comment>
<protein>
    <recommendedName>
        <fullName evidence="4">dTTP/UTP pyrophosphatase</fullName>
        <shortName evidence="4">dTTPase/UTPase</shortName>
        <ecNumber evidence="4">3.6.1.9</ecNumber>
    </recommendedName>
    <alternativeName>
        <fullName evidence="4">Nucleoside triphosphate pyrophosphatase</fullName>
    </alternativeName>
    <alternativeName>
        <fullName evidence="4">Nucleotide pyrophosphatase</fullName>
        <shortName evidence="4">Nucleotide PPase</shortName>
    </alternativeName>
</protein>
<sequence>MAGNRVILASSSPRRKQILEWADVPFEIRTKEIDESFNPELDLPSAIADVALRKAQAILEGVSADIIVLAADTVVVLDNQVIGKPKSREAAINTLTRLQDRTHQVITGVALVKGPEELLFSDITEVTFHPLTHRQIVYYIDRYQPFDKAGSYAIQEWIGVAGIKNINGDFYNVMGLPVSRILQEMRKLQYRFVEDE</sequence>
<dbReference type="PANTHER" id="PTHR43213:SF5">
    <property type="entry name" value="BIFUNCTIONAL DTTP_UTP PYROPHOSPHATASE_METHYLTRANSFERASE PROTEIN-RELATED"/>
    <property type="match status" value="1"/>
</dbReference>
<dbReference type="HAMAP" id="MF_00528">
    <property type="entry name" value="Maf"/>
    <property type="match status" value="1"/>
</dbReference>
<comment type="function">
    <text evidence="4">Nucleoside triphosphate pyrophosphatase that hydrolyzes dTTP and UTP. May have a dual role in cell division arrest and in preventing the incorporation of modified nucleotides into cellular nucleic acids.</text>
</comment>
<accession>A0ABS8PKM8</accession>
<dbReference type="EC" id="3.6.1.9" evidence="4"/>
<evidence type="ECO:0000256" key="3">
    <source>
        <dbReference type="ARBA" id="ARBA00023080"/>
    </source>
</evidence>
<comment type="caution">
    <text evidence="5">The sequence shown here is derived from an EMBL/GenBank/DDBJ whole genome shotgun (WGS) entry which is preliminary data.</text>
</comment>
<keyword evidence="4" id="KW-0963">Cytoplasm</keyword>
<evidence type="ECO:0000313" key="6">
    <source>
        <dbReference type="Proteomes" id="UP001199816"/>
    </source>
</evidence>
<feature type="active site" description="Proton acceptor" evidence="4">
    <location>
        <position position="72"/>
    </location>
</feature>
<comment type="subcellular location">
    <subcellularLocation>
        <location evidence="4">Cytoplasm</location>
    </subcellularLocation>
</comment>
<dbReference type="CDD" id="cd00555">
    <property type="entry name" value="Maf"/>
    <property type="match status" value="1"/>
</dbReference>
<evidence type="ECO:0000256" key="4">
    <source>
        <dbReference type="HAMAP-Rule" id="MF_00528"/>
    </source>
</evidence>
<name>A0ABS8PKM8_9BACT</name>
<organism evidence="5 6">
    <name type="scientific">Niabella pedocola</name>
    <dbReference type="NCBI Taxonomy" id="1752077"/>
    <lineage>
        <taxon>Bacteria</taxon>
        <taxon>Pseudomonadati</taxon>
        <taxon>Bacteroidota</taxon>
        <taxon>Chitinophagia</taxon>
        <taxon>Chitinophagales</taxon>
        <taxon>Chitinophagaceae</taxon>
        <taxon>Niabella</taxon>
    </lineage>
</organism>
<comment type="cofactor">
    <cofactor evidence="1 4">
        <name>a divalent metal cation</name>
        <dbReference type="ChEBI" id="CHEBI:60240"/>
    </cofactor>
</comment>
<dbReference type="EMBL" id="JAJNEC010000003">
    <property type="protein sequence ID" value="MCD2421640.1"/>
    <property type="molecule type" value="Genomic_DNA"/>
</dbReference>
<comment type="similarity">
    <text evidence="4">Belongs to the Maf family. YhdE subfamily.</text>
</comment>
<dbReference type="PANTHER" id="PTHR43213">
    <property type="entry name" value="BIFUNCTIONAL DTTP/UTP PYROPHOSPHATASE/METHYLTRANSFERASE PROTEIN-RELATED"/>
    <property type="match status" value="1"/>
</dbReference>
<keyword evidence="2 4" id="KW-0378">Hydrolase</keyword>